<evidence type="ECO:0000313" key="2">
    <source>
        <dbReference type="RefSeq" id="XP_024868583.1"/>
    </source>
</evidence>
<keyword evidence="1" id="KW-1185">Reference proteome</keyword>
<dbReference type="GeneID" id="112452542"/>
<protein>
    <submittedName>
        <fullName evidence="2">Uncharacterized protein LOC112452542</fullName>
    </submittedName>
</protein>
<dbReference type="Proteomes" id="UP000504618">
    <property type="component" value="Unplaced"/>
</dbReference>
<sequence>MPHSKHRIRNLQQEDNCIGRLLASDSSRLAVVRVKHLARHGQCRFVVGSTTVHPAFSFAIAPRFRQLHLKKELESSSLRCRNTFNMEKKEIYCSILRKRDKGKAL</sequence>
<dbReference type="AlphaFoldDB" id="A0A6J1PGM2"/>
<reference evidence="2" key="1">
    <citation type="submission" date="2025-08" db="UniProtKB">
        <authorList>
            <consortium name="RefSeq"/>
        </authorList>
    </citation>
    <scope>IDENTIFICATION</scope>
    <source>
        <tissue evidence="2">Whole body</tissue>
    </source>
</reference>
<gene>
    <name evidence="2" type="primary">LOC112452542</name>
</gene>
<organism evidence="1 2">
    <name type="scientific">Temnothorax curvispinosus</name>
    <dbReference type="NCBI Taxonomy" id="300111"/>
    <lineage>
        <taxon>Eukaryota</taxon>
        <taxon>Metazoa</taxon>
        <taxon>Ecdysozoa</taxon>
        <taxon>Arthropoda</taxon>
        <taxon>Hexapoda</taxon>
        <taxon>Insecta</taxon>
        <taxon>Pterygota</taxon>
        <taxon>Neoptera</taxon>
        <taxon>Endopterygota</taxon>
        <taxon>Hymenoptera</taxon>
        <taxon>Apocrita</taxon>
        <taxon>Aculeata</taxon>
        <taxon>Formicoidea</taxon>
        <taxon>Formicidae</taxon>
        <taxon>Myrmicinae</taxon>
        <taxon>Temnothorax</taxon>
    </lineage>
</organism>
<proteinExistence type="predicted"/>
<name>A0A6J1PGM2_9HYME</name>
<accession>A0A6J1PGM2</accession>
<dbReference type="RefSeq" id="XP_024868583.1">
    <property type="nucleotide sequence ID" value="XM_025012815.1"/>
</dbReference>
<evidence type="ECO:0000313" key="1">
    <source>
        <dbReference type="Proteomes" id="UP000504618"/>
    </source>
</evidence>